<organism evidence="2 3">
    <name type="scientific">Methanocella paludicola (strain DSM 17711 / JCM 13418 / NBRC 101707 / SANAE)</name>
    <dbReference type="NCBI Taxonomy" id="304371"/>
    <lineage>
        <taxon>Archaea</taxon>
        <taxon>Methanobacteriati</taxon>
        <taxon>Methanobacteriota</taxon>
        <taxon>Stenosarchaea group</taxon>
        <taxon>Methanomicrobia</taxon>
        <taxon>Methanocellales</taxon>
        <taxon>Methanocellaceae</taxon>
        <taxon>Methanocella</taxon>
    </lineage>
</organism>
<evidence type="ECO:0000313" key="2">
    <source>
        <dbReference type="EMBL" id="BAI62110.1"/>
    </source>
</evidence>
<reference evidence="2 3" key="2">
    <citation type="journal article" date="2008" name="Int. J. Syst. Evol. Microbiol.">
        <title>Methanocella paludicola gen. nov., sp. nov., a methane-producing archaeon, the first isolate of the lineage 'Rice Cluster I', and proposal of the new archaeal order Methanocellales ord. nov.</title>
        <authorList>
            <person name="Sakai S."/>
            <person name="Imachi H."/>
            <person name="Hanada S."/>
            <person name="Ohashi A."/>
            <person name="Harada H."/>
            <person name="Kamagata Y."/>
        </authorList>
    </citation>
    <scope>NUCLEOTIDE SEQUENCE [LARGE SCALE GENOMIC DNA]</scope>
    <source>
        <strain evidence="3">DSM 17711 / JCM 13418 / NBRC 101707 / SANAE</strain>
    </source>
</reference>
<sequence length="225" mass="25619">MRSNRTPRTTQNGSKHRFFYFDMGHKAKSVQDHHNIYTAITGHRYIFIIIELLLLFMASFFKTENLIKLVLLLCGALLLVLGLIGIVIDFVPNLKVDELSSVFVMLSGAAILLATAFVYLIIPEYKSRHRLEHLRQYYAGKPEGEARDIIHNILERSQGIMGGVDIIADNVRDCVKDDMPYGVCIEKLAISRELLEYIKGQSNMLNDSLKQLEDHVKTKKQATPK</sequence>
<dbReference type="Proteomes" id="UP000001882">
    <property type="component" value="Chromosome"/>
</dbReference>
<evidence type="ECO:0000256" key="1">
    <source>
        <dbReference type="SAM" id="Phobius"/>
    </source>
</evidence>
<gene>
    <name evidence="2" type="ordered locus">MCP_2038</name>
</gene>
<protein>
    <submittedName>
        <fullName evidence="2">Uncharacterized protein</fullName>
    </submittedName>
</protein>
<reference evidence="3" key="3">
    <citation type="journal article" date="2011" name="PLoS ONE">
        <title>Genome sequence of a mesophilic hydrogenotrophic methanogen Methanocella paludicola, the first cultivated representative of the order Methanocellales.</title>
        <authorList>
            <person name="Sakai S."/>
            <person name="Takaki Y."/>
            <person name="Shimamura S."/>
            <person name="Sekine M."/>
            <person name="Tajima T."/>
            <person name="Kosugi H."/>
            <person name="Ichikawa N."/>
            <person name="Tasumi E."/>
            <person name="Hiraki A.T."/>
            <person name="Shimizu A."/>
            <person name="Kato Y."/>
            <person name="Nishiko R."/>
            <person name="Mori K."/>
            <person name="Fujita N."/>
            <person name="Imachi H."/>
            <person name="Takai K."/>
        </authorList>
    </citation>
    <scope>NUCLEOTIDE SEQUENCE [LARGE SCALE GENOMIC DNA]</scope>
    <source>
        <strain evidence="3">DSM 17711 / JCM 13418 / NBRC 101707 / SANAE</strain>
    </source>
</reference>
<feature type="transmembrane region" description="Helical" evidence="1">
    <location>
        <begin position="69"/>
        <end position="88"/>
    </location>
</feature>
<reference evidence="2 3" key="1">
    <citation type="journal article" date="2007" name="Appl. Environ. Microbiol.">
        <title>Isolation of key methanogens for global methane emission from rice paddy fields: a novel isolate affiliated with the clone cluster rice cluster I.</title>
        <authorList>
            <person name="Sakai S."/>
            <person name="Imachi H."/>
            <person name="Sekiguchi Y."/>
            <person name="Ohashi A."/>
            <person name="Harada H."/>
            <person name="Kamagata Y."/>
        </authorList>
    </citation>
    <scope>NUCLEOTIDE SEQUENCE [LARGE SCALE GENOMIC DNA]</scope>
    <source>
        <strain evidence="3">DSM 17711 / JCM 13418 / NBRC 101707 / SANAE</strain>
    </source>
</reference>
<name>D1Z088_METPS</name>
<dbReference type="KEGG" id="mpd:MCP_2038"/>
<dbReference type="InParanoid" id="D1Z088"/>
<dbReference type="EMBL" id="AP011532">
    <property type="protein sequence ID" value="BAI62110.1"/>
    <property type="molecule type" value="Genomic_DNA"/>
</dbReference>
<keyword evidence="1" id="KW-0472">Membrane</keyword>
<evidence type="ECO:0000313" key="3">
    <source>
        <dbReference type="Proteomes" id="UP000001882"/>
    </source>
</evidence>
<feature type="transmembrane region" description="Helical" evidence="1">
    <location>
        <begin position="100"/>
        <end position="122"/>
    </location>
</feature>
<keyword evidence="1" id="KW-0812">Transmembrane</keyword>
<proteinExistence type="predicted"/>
<accession>D1Z088</accession>
<keyword evidence="3" id="KW-1185">Reference proteome</keyword>
<feature type="transmembrane region" description="Helical" evidence="1">
    <location>
        <begin position="36"/>
        <end position="57"/>
    </location>
</feature>
<keyword evidence="1" id="KW-1133">Transmembrane helix</keyword>
<dbReference type="AlphaFoldDB" id="D1Z088"/>